<keyword evidence="7 10" id="KW-1133">Transmembrane helix</keyword>
<sequence length="702" mass="78957">MPGSSGHQECWMRTLSLAFQSVGVIYGDLGTSPLYVYSSTFTDGIKHSDDVVGALSIIIYTMLLIPMIKYVFIILWANDNGDGGTFALYSLLCRHAKVSMIPNQQPEDMELSNYKLEVPSKQSKRAAKVREMLENSKMAQRILFLVTILGTSMVMGDGVLTPSISVLSAMGGIKSLGTDAIVWISVAILIFLFVGQRFGTDKVGLTFAPILSVWFLSIMGIGFYNLFKHDIGVLRAFYPQYIFDYFKRNGKRGWISLGGIFLCLTGTEAMFADLGHFNVRAVQISFSTMVYPSVIVAYIGQAAYLTKFPDQVPNTFYASIPDPLYWPMFVVASVSAIIASQALISGAFAIISQSQSLGCFPKVKVIHTSAKYEGQVYIPEINYILMIACVLVTLGFKTTDKIGNAYGIAVCFVMVITTCMVTLIMLVVWKTSIWKIALFLILFGLIELVYLSASLYKFTAGGYLPLVFSLFLMTIMGIWHYVHRQRYAYELNNKVSSESIIELVKQPKINRVPGIGLLYSELVHGIPPIFRHFIDNMPSVHSVVIFITVKRLPVSKVALEERFMFRQIEPRQYRMFRCVVRLGYNDVDEEPEEFERNLVERLVEFIQQEKLGLDTVHDDAREHNLVGTEVEEEVHFVRAAMAEGVVYMLGEAKVIAKKDSSFLKKIVVNYAYDFLRRNVRQGEDVMEIPQGKLLAVGMTYEI</sequence>
<feature type="transmembrane region" description="Helical" evidence="10">
    <location>
        <begin position="205"/>
        <end position="227"/>
    </location>
</feature>
<dbReference type="InterPro" id="IPR053951">
    <property type="entry name" value="K_trans_N"/>
</dbReference>
<evidence type="ECO:0000259" key="11">
    <source>
        <dbReference type="Pfam" id="PF02705"/>
    </source>
</evidence>
<dbReference type="Proteomes" id="UP001279734">
    <property type="component" value="Unassembled WGS sequence"/>
</dbReference>
<evidence type="ECO:0000256" key="4">
    <source>
        <dbReference type="ARBA" id="ARBA00022538"/>
    </source>
</evidence>
<evidence type="ECO:0000256" key="6">
    <source>
        <dbReference type="ARBA" id="ARBA00022958"/>
    </source>
</evidence>
<keyword evidence="14" id="KW-1185">Reference proteome</keyword>
<comment type="subcellular location">
    <subcellularLocation>
        <location evidence="1">Cell membrane</location>
        <topology evidence="1">Multi-pass membrane protein</topology>
    </subcellularLocation>
    <subcellularLocation>
        <location evidence="10">Membrane</location>
        <topology evidence="10">Multi-pass membrane protein</topology>
    </subcellularLocation>
</comment>
<evidence type="ECO:0000259" key="12">
    <source>
        <dbReference type="Pfam" id="PF22776"/>
    </source>
</evidence>
<feature type="transmembrane region" description="Helical" evidence="10">
    <location>
        <begin position="324"/>
        <end position="351"/>
    </location>
</feature>
<dbReference type="InterPro" id="IPR003855">
    <property type="entry name" value="K+_transporter"/>
</dbReference>
<feature type="transmembrane region" description="Helical" evidence="10">
    <location>
        <begin position="436"/>
        <end position="456"/>
    </location>
</feature>
<feature type="transmembrane region" description="Helical" evidence="10">
    <location>
        <begin position="180"/>
        <end position="198"/>
    </location>
</feature>
<dbReference type="Pfam" id="PF22776">
    <property type="entry name" value="K_trans_C"/>
    <property type="match status" value="1"/>
</dbReference>
<evidence type="ECO:0000256" key="8">
    <source>
        <dbReference type="ARBA" id="ARBA00023065"/>
    </source>
</evidence>
<evidence type="ECO:0000256" key="1">
    <source>
        <dbReference type="ARBA" id="ARBA00004651"/>
    </source>
</evidence>
<name>A0AAD3T9N2_NEPGR</name>
<keyword evidence="5 10" id="KW-0812">Transmembrane</keyword>
<keyword evidence="6 10" id="KW-0630">Potassium</keyword>
<comment type="caution">
    <text evidence="13">The sequence shown here is derived from an EMBL/GenBank/DDBJ whole genome shotgun (WGS) entry which is preliminary data.</text>
</comment>
<dbReference type="Pfam" id="PF02705">
    <property type="entry name" value="K_trans"/>
    <property type="match status" value="1"/>
</dbReference>
<evidence type="ECO:0000313" key="13">
    <source>
        <dbReference type="EMBL" id="GMH24557.1"/>
    </source>
</evidence>
<dbReference type="GO" id="GO:0005886">
    <property type="term" value="C:plasma membrane"/>
    <property type="evidence" value="ECO:0007669"/>
    <property type="project" value="UniProtKB-SubCell"/>
</dbReference>
<feature type="domain" description="K+ potassium transporter integral membrane" evidence="11">
    <location>
        <begin position="17"/>
        <end position="502"/>
    </location>
</feature>
<comment type="caution">
    <text evidence="10">Lacks conserved residue(s) required for the propagation of feature annotation.</text>
</comment>
<feature type="transmembrane region" description="Helical" evidence="10">
    <location>
        <begin position="462"/>
        <end position="482"/>
    </location>
</feature>
<dbReference type="AlphaFoldDB" id="A0AAD3T9N2"/>
<proteinExistence type="inferred from homology"/>
<feature type="transmembrane region" description="Helical" evidence="10">
    <location>
        <begin position="57"/>
        <end position="77"/>
    </location>
</feature>
<accession>A0AAD3T9N2</accession>
<reference evidence="13" key="1">
    <citation type="submission" date="2023-05" db="EMBL/GenBank/DDBJ databases">
        <title>Nepenthes gracilis genome sequencing.</title>
        <authorList>
            <person name="Fukushima K."/>
        </authorList>
    </citation>
    <scope>NUCLEOTIDE SEQUENCE</scope>
    <source>
        <strain evidence="13">SING2019-196</strain>
    </source>
</reference>
<feature type="domain" description="K+ potassium transporter C-terminal" evidence="12">
    <location>
        <begin position="513"/>
        <end position="702"/>
    </location>
</feature>
<evidence type="ECO:0000256" key="3">
    <source>
        <dbReference type="ARBA" id="ARBA00022448"/>
    </source>
</evidence>
<protein>
    <recommendedName>
        <fullName evidence="10">Potassium transporter</fullName>
    </recommendedName>
</protein>
<keyword evidence="9 10" id="KW-0472">Membrane</keyword>
<evidence type="ECO:0000256" key="5">
    <source>
        <dbReference type="ARBA" id="ARBA00022692"/>
    </source>
</evidence>
<dbReference type="PANTHER" id="PTHR30540">
    <property type="entry name" value="OSMOTIC STRESS POTASSIUM TRANSPORTER"/>
    <property type="match status" value="1"/>
</dbReference>
<feature type="transmembrane region" description="Helical" evidence="10">
    <location>
        <begin position="381"/>
        <end position="399"/>
    </location>
</feature>
<evidence type="ECO:0000256" key="2">
    <source>
        <dbReference type="ARBA" id="ARBA00008440"/>
    </source>
</evidence>
<evidence type="ECO:0000256" key="10">
    <source>
        <dbReference type="RuleBase" id="RU321113"/>
    </source>
</evidence>
<evidence type="ECO:0000256" key="7">
    <source>
        <dbReference type="ARBA" id="ARBA00022989"/>
    </source>
</evidence>
<dbReference type="GO" id="GO:0015079">
    <property type="term" value="F:potassium ion transmembrane transporter activity"/>
    <property type="evidence" value="ECO:0007669"/>
    <property type="project" value="UniProtKB-UniRule"/>
</dbReference>
<dbReference type="PANTHER" id="PTHR30540:SF94">
    <property type="entry name" value="POTASSIUM TRANSPORTER 5"/>
    <property type="match status" value="1"/>
</dbReference>
<organism evidence="13 14">
    <name type="scientific">Nepenthes gracilis</name>
    <name type="common">Slender pitcher plant</name>
    <dbReference type="NCBI Taxonomy" id="150966"/>
    <lineage>
        <taxon>Eukaryota</taxon>
        <taxon>Viridiplantae</taxon>
        <taxon>Streptophyta</taxon>
        <taxon>Embryophyta</taxon>
        <taxon>Tracheophyta</taxon>
        <taxon>Spermatophyta</taxon>
        <taxon>Magnoliopsida</taxon>
        <taxon>eudicotyledons</taxon>
        <taxon>Gunneridae</taxon>
        <taxon>Pentapetalae</taxon>
        <taxon>Caryophyllales</taxon>
        <taxon>Nepenthaceae</taxon>
        <taxon>Nepenthes</taxon>
    </lineage>
</organism>
<comment type="function">
    <text evidence="10">Potassium transporter.</text>
</comment>
<comment type="similarity">
    <text evidence="2 10">Belongs to the HAK/KUP transporter (TC 2.A.72.3) family.</text>
</comment>
<keyword evidence="8 10" id="KW-0406">Ion transport</keyword>
<gene>
    <name evidence="13" type="ORF">Nepgr_026400</name>
</gene>
<dbReference type="EMBL" id="BSYO01000028">
    <property type="protein sequence ID" value="GMH24557.1"/>
    <property type="molecule type" value="Genomic_DNA"/>
</dbReference>
<feature type="transmembrane region" description="Helical" evidence="10">
    <location>
        <begin position="405"/>
        <end position="429"/>
    </location>
</feature>
<dbReference type="NCBIfam" id="TIGR00794">
    <property type="entry name" value="kup"/>
    <property type="match status" value="1"/>
</dbReference>
<feature type="transmembrane region" description="Helical" evidence="10">
    <location>
        <begin position="284"/>
        <end position="304"/>
    </location>
</feature>
<feature type="transmembrane region" description="Helical" evidence="10">
    <location>
        <begin position="142"/>
        <end position="160"/>
    </location>
</feature>
<feature type="transmembrane region" description="Helical" evidence="10">
    <location>
        <begin position="253"/>
        <end position="272"/>
    </location>
</feature>
<keyword evidence="4 10" id="KW-0633">Potassium transport</keyword>
<dbReference type="InterPro" id="IPR053952">
    <property type="entry name" value="K_trans_C"/>
</dbReference>
<keyword evidence="3" id="KW-0813">Transport</keyword>
<evidence type="ECO:0000256" key="9">
    <source>
        <dbReference type="ARBA" id="ARBA00023136"/>
    </source>
</evidence>
<evidence type="ECO:0000313" key="14">
    <source>
        <dbReference type="Proteomes" id="UP001279734"/>
    </source>
</evidence>